<dbReference type="GO" id="GO:0005829">
    <property type="term" value="C:cytosol"/>
    <property type="evidence" value="ECO:0007669"/>
    <property type="project" value="TreeGrafter"/>
</dbReference>
<sequence length="214" mass="23402">MFPAAGGGAQRSCGTCKHWRMETDVAVVLDAIGPRLRALRRSRGLTLAAVADRAGLSPSTLSRLETGGRRPTLDALIPLARVYRVSLDRLVDAPATGDPRTRLEPYRHAAGGVIVPLTRHPGRVQVFKHVVSPREPRLVSHGGHAWLYVLAGRLRLILDDDEHLLGPGETAEFVPRTPHWFGPADDAPVELLHLFGPRGDRPVARVDRTGRDSR</sequence>
<keyword evidence="4" id="KW-1185">Reference proteome</keyword>
<dbReference type="SMART" id="SM00530">
    <property type="entry name" value="HTH_XRE"/>
    <property type="match status" value="1"/>
</dbReference>
<gene>
    <name evidence="3" type="ORF">EDD34_1087</name>
</gene>
<dbReference type="SUPFAM" id="SSF47413">
    <property type="entry name" value="lambda repressor-like DNA-binding domains"/>
    <property type="match status" value="1"/>
</dbReference>
<feature type="domain" description="HTH cro/C1-type" evidence="2">
    <location>
        <begin position="36"/>
        <end position="90"/>
    </location>
</feature>
<dbReference type="GO" id="GO:0003677">
    <property type="term" value="F:DNA binding"/>
    <property type="evidence" value="ECO:0007669"/>
    <property type="project" value="UniProtKB-KW"/>
</dbReference>
<evidence type="ECO:0000313" key="3">
    <source>
        <dbReference type="EMBL" id="RPF20496.1"/>
    </source>
</evidence>
<dbReference type="InterPro" id="IPR050807">
    <property type="entry name" value="TransReg_Diox_bact_type"/>
</dbReference>
<dbReference type="InterPro" id="IPR001387">
    <property type="entry name" value="Cro/C1-type_HTH"/>
</dbReference>
<dbReference type="CDD" id="cd02209">
    <property type="entry name" value="cupin_XRE_C"/>
    <property type="match status" value="1"/>
</dbReference>
<dbReference type="GO" id="GO:0003700">
    <property type="term" value="F:DNA-binding transcription factor activity"/>
    <property type="evidence" value="ECO:0007669"/>
    <property type="project" value="TreeGrafter"/>
</dbReference>
<dbReference type="InterPro" id="IPR011051">
    <property type="entry name" value="RmlC_Cupin_sf"/>
</dbReference>
<dbReference type="Gene3D" id="1.10.260.40">
    <property type="entry name" value="lambda repressor-like DNA-binding domains"/>
    <property type="match status" value="1"/>
</dbReference>
<name>A0A3N4YM36_9MICO</name>
<dbReference type="PANTHER" id="PTHR46797:SF1">
    <property type="entry name" value="METHYLPHOSPHONATE SYNTHASE"/>
    <property type="match status" value="1"/>
</dbReference>
<dbReference type="EMBL" id="RKQZ01000001">
    <property type="protein sequence ID" value="RPF20496.1"/>
    <property type="molecule type" value="Genomic_DNA"/>
</dbReference>
<evidence type="ECO:0000256" key="1">
    <source>
        <dbReference type="ARBA" id="ARBA00023125"/>
    </source>
</evidence>
<dbReference type="PANTHER" id="PTHR46797">
    <property type="entry name" value="HTH-TYPE TRANSCRIPTIONAL REGULATOR"/>
    <property type="match status" value="1"/>
</dbReference>
<dbReference type="AlphaFoldDB" id="A0A3N4YM36"/>
<dbReference type="InterPro" id="IPR013096">
    <property type="entry name" value="Cupin_2"/>
</dbReference>
<reference evidence="3 4" key="1">
    <citation type="submission" date="2018-11" db="EMBL/GenBank/DDBJ databases">
        <title>Sequencing the genomes of 1000 actinobacteria strains.</title>
        <authorList>
            <person name="Klenk H.-P."/>
        </authorList>
    </citation>
    <scope>NUCLEOTIDE SEQUENCE [LARGE SCALE GENOMIC DNA]</scope>
    <source>
        <strain evidence="3 4">DSM 15700</strain>
    </source>
</reference>
<protein>
    <submittedName>
        <fullName evidence="3">XRE family transcriptional regulator</fullName>
    </submittedName>
</protein>
<dbReference type="InterPro" id="IPR014710">
    <property type="entry name" value="RmlC-like_jellyroll"/>
</dbReference>
<dbReference type="PROSITE" id="PS50943">
    <property type="entry name" value="HTH_CROC1"/>
    <property type="match status" value="1"/>
</dbReference>
<dbReference type="InterPro" id="IPR010982">
    <property type="entry name" value="Lambda_DNA-bd_dom_sf"/>
</dbReference>
<comment type="caution">
    <text evidence="3">The sequence shown here is derived from an EMBL/GenBank/DDBJ whole genome shotgun (WGS) entry which is preliminary data.</text>
</comment>
<evidence type="ECO:0000259" key="2">
    <source>
        <dbReference type="PROSITE" id="PS50943"/>
    </source>
</evidence>
<dbReference type="Proteomes" id="UP000280501">
    <property type="component" value="Unassembled WGS sequence"/>
</dbReference>
<proteinExistence type="predicted"/>
<dbReference type="Gene3D" id="2.60.120.10">
    <property type="entry name" value="Jelly Rolls"/>
    <property type="match status" value="1"/>
</dbReference>
<accession>A0A3N4YM36</accession>
<keyword evidence="1" id="KW-0238">DNA-binding</keyword>
<evidence type="ECO:0000313" key="4">
    <source>
        <dbReference type="Proteomes" id="UP000280501"/>
    </source>
</evidence>
<dbReference type="Pfam" id="PF01381">
    <property type="entry name" value="HTH_3"/>
    <property type="match status" value="1"/>
</dbReference>
<organism evidence="3 4">
    <name type="scientific">Myceligenerans xiligouense</name>
    <dbReference type="NCBI Taxonomy" id="253184"/>
    <lineage>
        <taxon>Bacteria</taxon>
        <taxon>Bacillati</taxon>
        <taxon>Actinomycetota</taxon>
        <taxon>Actinomycetes</taxon>
        <taxon>Micrococcales</taxon>
        <taxon>Promicromonosporaceae</taxon>
        <taxon>Myceligenerans</taxon>
    </lineage>
</organism>
<dbReference type="CDD" id="cd00093">
    <property type="entry name" value="HTH_XRE"/>
    <property type="match status" value="1"/>
</dbReference>
<dbReference type="Pfam" id="PF07883">
    <property type="entry name" value="Cupin_2"/>
    <property type="match status" value="1"/>
</dbReference>
<dbReference type="SUPFAM" id="SSF51182">
    <property type="entry name" value="RmlC-like cupins"/>
    <property type="match status" value="1"/>
</dbReference>